<reference evidence="6 7" key="1">
    <citation type="submission" date="2021-07" db="EMBL/GenBank/DDBJ databases">
        <title>Whole genome sequencing of non-tuberculosis mycobacteria type-strains.</title>
        <authorList>
            <person name="Igarashi Y."/>
            <person name="Osugi A."/>
            <person name="Mitarai S."/>
        </authorList>
    </citation>
    <scope>NUCLEOTIDE SEQUENCE [LARGE SCALE GENOMIC DNA]</scope>
    <source>
        <strain evidence="6 7">JCM 16370</strain>
    </source>
</reference>
<accession>A0ABX8VV23</accession>
<dbReference type="Gene3D" id="3.90.700.10">
    <property type="entry name" value="Succinate dehydrogenase/fumarate reductase flavoprotein, catalytic domain"/>
    <property type="match status" value="1"/>
</dbReference>
<dbReference type="Gene3D" id="3.50.50.60">
    <property type="entry name" value="FAD/NAD(P)-binding domain"/>
    <property type="match status" value="1"/>
</dbReference>
<comment type="cofactor">
    <cofactor evidence="1">
        <name>FAD</name>
        <dbReference type="ChEBI" id="CHEBI:57692"/>
    </cofactor>
</comment>
<dbReference type="PANTHER" id="PTHR43400:SF10">
    <property type="entry name" value="3-OXOSTEROID 1-DEHYDROGENASE"/>
    <property type="match status" value="1"/>
</dbReference>
<evidence type="ECO:0000256" key="1">
    <source>
        <dbReference type="ARBA" id="ARBA00001974"/>
    </source>
</evidence>
<dbReference type="SUPFAM" id="SSF51905">
    <property type="entry name" value="FAD/NAD(P)-binding domain"/>
    <property type="match status" value="1"/>
</dbReference>
<name>A0ABX8VV23_9MYCO</name>
<dbReference type="Pfam" id="PF00890">
    <property type="entry name" value="FAD_binding_2"/>
    <property type="match status" value="1"/>
</dbReference>
<evidence type="ECO:0000313" key="7">
    <source>
        <dbReference type="Proteomes" id="UP000825367"/>
    </source>
</evidence>
<proteinExistence type="predicted"/>
<sequence length="520" mass="54890">MSTQDTSFDETVDVIVAGSGGGVTGAYTAAREGLSVALVESTDKFGGTTAYSGGGGMWFPCNPVLQRAGSDDTIEKALNYFHAVIGERTPRDLQETYIRRGPGLIEYLEADAENFSFSVLPWPDYYGKAPDSRGDGLRHIVANPIRGEKLGPNAGFVRGPLDHDRLGAPAPDKLFGGRALIGRFLAALADYPDAALYRNAQLTDLITDDGRVVGAVVQRDGSEVRIGARRGVLLAAGGFEHNPELRRSYGVPGDARDTMGGPGSTGAALQAAIRIGAATDLMDQAWWSPGLTHPDGRSAFALWFTGGIFVNQGGQRFVNESAAYDRIGREIIAEMQAGRLETPFWMVYDNRDGEVPPVKATNVSMVDTESYRAAGLWRSASTLAELADAIGVPADALEKTVARYNEMVAAGVDTDFGRGDEAYDRAFSGGESPMVPIDTPPFHAAAFGLSDLGTKGGLRTDTHARVLDESGRPIPGLYAAGNTMAAVSGMTYPGGGNPIGASMLFSHLAALDMAGDVRSA</sequence>
<dbReference type="PANTHER" id="PTHR43400">
    <property type="entry name" value="FUMARATE REDUCTASE"/>
    <property type="match status" value="1"/>
</dbReference>
<feature type="domain" description="FAD-dependent oxidoreductase 2 FAD-binding" evidence="5">
    <location>
        <begin position="13"/>
        <end position="498"/>
    </location>
</feature>
<dbReference type="InterPro" id="IPR027477">
    <property type="entry name" value="Succ_DH/fumarate_Rdtase_cat_sf"/>
</dbReference>
<dbReference type="InterPro" id="IPR003953">
    <property type="entry name" value="FAD-dep_OxRdtase_2_FAD-bd"/>
</dbReference>
<evidence type="ECO:0000313" key="6">
    <source>
        <dbReference type="EMBL" id="QYL19581.1"/>
    </source>
</evidence>
<dbReference type="Proteomes" id="UP000825367">
    <property type="component" value="Chromosome"/>
</dbReference>
<keyword evidence="3" id="KW-0274">FAD</keyword>
<dbReference type="NCBIfam" id="NF009474">
    <property type="entry name" value="PRK12837.1"/>
    <property type="match status" value="1"/>
</dbReference>
<dbReference type="InterPro" id="IPR036188">
    <property type="entry name" value="FAD/NAD-bd_sf"/>
</dbReference>
<protein>
    <submittedName>
        <fullName evidence="6">FAD-binding protein</fullName>
    </submittedName>
</protein>
<gene>
    <name evidence="6" type="ORF">K0O64_14475</name>
</gene>
<dbReference type="SUPFAM" id="SSF56425">
    <property type="entry name" value="Succinate dehydrogenase/fumarate reductase flavoprotein, catalytic domain"/>
    <property type="match status" value="1"/>
</dbReference>
<dbReference type="EMBL" id="CP080333">
    <property type="protein sequence ID" value="QYL19581.1"/>
    <property type="molecule type" value="Genomic_DNA"/>
</dbReference>
<keyword evidence="4" id="KW-0560">Oxidoreductase</keyword>
<evidence type="ECO:0000256" key="3">
    <source>
        <dbReference type="ARBA" id="ARBA00022827"/>
    </source>
</evidence>
<dbReference type="InterPro" id="IPR050315">
    <property type="entry name" value="FAD-oxidoreductase_2"/>
</dbReference>
<evidence type="ECO:0000256" key="2">
    <source>
        <dbReference type="ARBA" id="ARBA00022630"/>
    </source>
</evidence>
<evidence type="ECO:0000256" key="4">
    <source>
        <dbReference type="ARBA" id="ARBA00023002"/>
    </source>
</evidence>
<keyword evidence="2" id="KW-0285">Flavoprotein</keyword>
<dbReference type="RefSeq" id="WP_096311467.1">
    <property type="nucleotide sequence ID" value="NZ_BAAAVX010000070.1"/>
</dbReference>
<evidence type="ECO:0000259" key="5">
    <source>
        <dbReference type="Pfam" id="PF00890"/>
    </source>
</evidence>
<organism evidence="6 7">
    <name type="scientific">Mycolicibacterium pallens</name>
    <dbReference type="NCBI Taxonomy" id="370524"/>
    <lineage>
        <taxon>Bacteria</taxon>
        <taxon>Bacillati</taxon>
        <taxon>Actinomycetota</taxon>
        <taxon>Actinomycetes</taxon>
        <taxon>Mycobacteriales</taxon>
        <taxon>Mycobacteriaceae</taxon>
        <taxon>Mycolicibacterium</taxon>
    </lineage>
</organism>
<keyword evidence="7" id="KW-1185">Reference proteome</keyword>